<dbReference type="PANTHER" id="PTHR28153:SF1">
    <property type="entry name" value="DUF4484 DOMAIN-CONTAINING PROTEIN"/>
    <property type="match status" value="1"/>
</dbReference>
<protein>
    <recommendedName>
        <fullName evidence="4">UDENN domain-containing protein</fullName>
    </recommendedName>
</protein>
<keyword evidence="3" id="KW-1185">Reference proteome</keyword>
<feature type="region of interest" description="Disordered" evidence="1">
    <location>
        <begin position="1"/>
        <end position="61"/>
    </location>
</feature>
<evidence type="ECO:0000313" key="2">
    <source>
        <dbReference type="EMBL" id="KAG2175450.1"/>
    </source>
</evidence>
<gene>
    <name evidence="2" type="ORF">INT43_001097</name>
</gene>
<feature type="compositionally biased region" description="Polar residues" evidence="1">
    <location>
        <begin position="1"/>
        <end position="33"/>
    </location>
</feature>
<accession>A0A8H7PKL3</accession>
<dbReference type="AlphaFoldDB" id="A0A8H7PKL3"/>
<organism evidence="2 3">
    <name type="scientific">Mortierella isabellina</name>
    <name type="common">Filamentous fungus</name>
    <name type="synonym">Umbelopsis isabellina</name>
    <dbReference type="NCBI Taxonomy" id="91625"/>
    <lineage>
        <taxon>Eukaryota</taxon>
        <taxon>Fungi</taxon>
        <taxon>Fungi incertae sedis</taxon>
        <taxon>Mucoromycota</taxon>
        <taxon>Mucoromycotina</taxon>
        <taxon>Umbelopsidomycetes</taxon>
        <taxon>Umbelopsidales</taxon>
        <taxon>Umbelopsidaceae</taxon>
        <taxon>Umbelopsis</taxon>
    </lineage>
</organism>
<sequence length="689" mass="77483">MEQSTTAMDINGSPNDMYTEQSVTEVELQSSNIRVKHQAESEEEQSSSSSNATNVGSTSNLTTTDVDLTGVEYQSICSGLHSISQDTIYFKKGNNFGVSAFENKAMIENTEERGARMMAVGCLVAPTPDTGSCGLVWHHIGFLKSEIKKLIEKHEITNNTYDILIQYFNNHRYQNEASDTTASGTMEMESPNNERTLANFASLSSIDTSKMRRHASISFGPLSPSVSSLAHSMNSDRSVVATVNHQLYNGIRHPAGTDAKSMEYLQVEESHPAHSFPEFVRAMGPNLFVLWKAAILKKRILILTSSPVEKACHFVYNICLLATLPRTHNLNLTLEGRTKLQPLFCVGINDIEELEKLEGGYVACTPDKIFQQKHHLFDILVTLPDSPEDEAGPGMMLEGAGASYNLPKLAHSPSLRIQSVDIGSTGNLRNLKYTRANFLQYRILRIMIKSRMNNTDNRRLSGSTTFSDLFSEPDDGYDYKLADLLDRNSQAESLSDTLGKFLLGGWFWWYGRDEGRSVSRFQSWQDAFVGHRRRTRGEDHLNREERTRLLFGGSRLQEDEGDAPVITDSNIMATLSGQPPSISIDDDTAVPGSEVESEHRQWLQIELIRFFHTLSLQVLVLLQNKLKEQEDDEEDIILQTHDIDELGLAGDEDYVIEMAQLYFGKNIQVANRRYCRDCCYCLQQQPLRI</sequence>
<evidence type="ECO:0000313" key="3">
    <source>
        <dbReference type="Proteomes" id="UP000654370"/>
    </source>
</evidence>
<dbReference type="Pfam" id="PF09804">
    <property type="entry name" value="DENND11"/>
    <property type="match status" value="1"/>
</dbReference>
<dbReference type="EMBL" id="JAEPQZ010000011">
    <property type="protein sequence ID" value="KAG2175450.1"/>
    <property type="molecule type" value="Genomic_DNA"/>
</dbReference>
<dbReference type="InterPro" id="IPR053056">
    <property type="entry name" value="Lipid_Metab_Assoc_Protein"/>
</dbReference>
<dbReference type="PANTHER" id="PTHR28153">
    <property type="entry name" value="PROTEIN, PUTATIVE-RELATED"/>
    <property type="match status" value="1"/>
</dbReference>
<dbReference type="OrthoDB" id="2152680at2759"/>
<reference evidence="2" key="1">
    <citation type="submission" date="2020-12" db="EMBL/GenBank/DDBJ databases">
        <title>Metabolic potential, ecology and presence of endohyphal bacteria is reflected in genomic diversity of Mucoromycotina.</title>
        <authorList>
            <person name="Muszewska A."/>
            <person name="Okrasinska A."/>
            <person name="Steczkiewicz K."/>
            <person name="Drgas O."/>
            <person name="Orlowska M."/>
            <person name="Perlinska-Lenart U."/>
            <person name="Aleksandrzak-Piekarczyk T."/>
            <person name="Szatraj K."/>
            <person name="Zielenkiewicz U."/>
            <person name="Pilsyk S."/>
            <person name="Malc E."/>
            <person name="Mieczkowski P."/>
            <person name="Kruszewska J.S."/>
            <person name="Biernat P."/>
            <person name="Pawlowska J."/>
        </authorList>
    </citation>
    <scope>NUCLEOTIDE SEQUENCE</scope>
    <source>
        <strain evidence="2">WA0000067209</strain>
    </source>
</reference>
<dbReference type="Proteomes" id="UP000654370">
    <property type="component" value="Unassembled WGS sequence"/>
</dbReference>
<evidence type="ECO:0000256" key="1">
    <source>
        <dbReference type="SAM" id="MobiDB-lite"/>
    </source>
</evidence>
<name>A0A8H7PKL3_MORIS</name>
<feature type="compositionally biased region" description="Polar residues" evidence="1">
    <location>
        <begin position="51"/>
        <end position="61"/>
    </location>
</feature>
<evidence type="ECO:0008006" key="4">
    <source>
        <dbReference type="Google" id="ProtNLM"/>
    </source>
</evidence>
<comment type="caution">
    <text evidence="2">The sequence shown here is derived from an EMBL/GenBank/DDBJ whole genome shotgun (WGS) entry which is preliminary data.</text>
</comment>
<dbReference type="InterPro" id="IPR018626">
    <property type="entry name" value="LCHN/Anr2"/>
</dbReference>
<proteinExistence type="predicted"/>
<dbReference type="GO" id="GO:0005811">
    <property type="term" value="C:lipid droplet"/>
    <property type="evidence" value="ECO:0007669"/>
    <property type="project" value="TreeGrafter"/>
</dbReference>